<keyword evidence="3" id="KW-0121">Carboxypeptidase</keyword>
<feature type="domain" description="Beta-lactamase-related" evidence="2">
    <location>
        <begin position="78"/>
        <end position="384"/>
    </location>
</feature>
<keyword evidence="3" id="KW-0645">Protease</keyword>
<dbReference type="Pfam" id="PF00144">
    <property type="entry name" value="Beta-lactamase"/>
    <property type="match status" value="1"/>
</dbReference>
<dbReference type="Proteomes" id="UP000237822">
    <property type="component" value="Unassembled WGS sequence"/>
</dbReference>
<evidence type="ECO:0000259" key="2">
    <source>
        <dbReference type="Pfam" id="PF00144"/>
    </source>
</evidence>
<feature type="signal peptide" evidence="1">
    <location>
        <begin position="1"/>
        <end position="29"/>
    </location>
</feature>
<evidence type="ECO:0000313" key="3">
    <source>
        <dbReference type="EMBL" id="PRY58250.1"/>
    </source>
</evidence>
<sequence length="431" mass="45553">MTARRQRPARRALATVAVLASGLTTMTVASVIPTSAAAADPRPDAKAFLRQATQPAPLASAGRPEALRGGQRSDLAAAVRGVVADGAVAMTVRAERDRFALGAADGLRQWGERPPAGRNSPFRVASNTKMMVATLAMQLVEDGTWSLDTTVEDVWPGLIPGRGDEVTIENLLQHSSGIPDGVFPVVTANTDGPTMADAVEALEADYEPEQVLEAALAQPWTFEPGTQAVYSNTGYIVLGMLLERATGAPLAHLLRDNVFWPAGMTGTAYLTETGLPKPALVDTITADGQTYDLDGFDPELFAAAGAVVSTTKDLNAFTEALATGRLVKPATFERMRRTRPVQVTVDPQGSPVRVDYGLGVYRMPDPCEPGQFLWGHDGATFGTLSYAVTSLDGTRQVSAGWTGREYNTDGSVSYNPMEAIDAALSATCGRG</sequence>
<dbReference type="PANTHER" id="PTHR46825:SF7">
    <property type="entry name" value="D-ALANYL-D-ALANINE CARBOXYPEPTIDASE"/>
    <property type="match status" value="1"/>
</dbReference>
<name>A0A2T0UJZ5_9MICO</name>
<dbReference type="GO" id="GO:0004180">
    <property type="term" value="F:carboxypeptidase activity"/>
    <property type="evidence" value="ECO:0007669"/>
    <property type="project" value="UniProtKB-KW"/>
</dbReference>
<dbReference type="SUPFAM" id="SSF56601">
    <property type="entry name" value="beta-lactamase/transpeptidase-like"/>
    <property type="match status" value="1"/>
</dbReference>
<protein>
    <submittedName>
        <fullName evidence="3">D-alanyl-D-alanine carboxypeptidase</fullName>
    </submittedName>
</protein>
<reference evidence="3 4" key="1">
    <citation type="submission" date="2018-03" db="EMBL/GenBank/DDBJ databases">
        <title>Genomic Encyclopedia of Archaeal and Bacterial Type Strains, Phase II (KMG-II): from individual species to whole genera.</title>
        <authorList>
            <person name="Goeker M."/>
        </authorList>
    </citation>
    <scope>NUCLEOTIDE SEQUENCE [LARGE SCALE GENOMIC DNA]</scope>
    <source>
        <strain evidence="3 4">ATCC BAA-1496</strain>
    </source>
</reference>
<keyword evidence="3" id="KW-0378">Hydrolase</keyword>
<dbReference type="InterPro" id="IPR050491">
    <property type="entry name" value="AmpC-like"/>
</dbReference>
<keyword evidence="4" id="KW-1185">Reference proteome</keyword>
<feature type="chain" id="PRO_5038763739" evidence="1">
    <location>
        <begin position="30"/>
        <end position="431"/>
    </location>
</feature>
<dbReference type="InterPro" id="IPR001466">
    <property type="entry name" value="Beta-lactam-related"/>
</dbReference>
<dbReference type="InterPro" id="IPR012338">
    <property type="entry name" value="Beta-lactam/transpept-like"/>
</dbReference>
<dbReference type="EMBL" id="PVTI01000012">
    <property type="protein sequence ID" value="PRY58250.1"/>
    <property type="molecule type" value="Genomic_DNA"/>
</dbReference>
<dbReference type="AlphaFoldDB" id="A0A2T0UJZ5"/>
<keyword evidence="1" id="KW-0732">Signal</keyword>
<organism evidence="3 4">
    <name type="scientific">Knoellia remsis</name>
    <dbReference type="NCBI Taxonomy" id="407159"/>
    <lineage>
        <taxon>Bacteria</taxon>
        <taxon>Bacillati</taxon>
        <taxon>Actinomycetota</taxon>
        <taxon>Actinomycetes</taxon>
        <taxon>Micrococcales</taxon>
        <taxon>Intrasporangiaceae</taxon>
        <taxon>Knoellia</taxon>
    </lineage>
</organism>
<dbReference type="PANTHER" id="PTHR46825">
    <property type="entry name" value="D-ALANYL-D-ALANINE-CARBOXYPEPTIDASE/ENDOPEPTIDASE AMPH"/>
    <property type="match status" value="1"/>
</dbReference>
<accession>A0A2T0UJZ5</accession>
<dbReference type="OrthoDB" id="3863176at2"/>
<gene>
    <name evidence="3" type="ORF">BCF74_11267</name>
</gene>
<evidence type="ECO:0000313" key="4">
    <source>
        <dbReference type="Proteomes" id="UP000237822"/>
    </source>
</evidence>
<dbReference type="RefSeq" id="WP_106297582.1">
    <property type="nucleotide sequence ID" value="NZ_PVTI01000012.1"/>
</dbReference>
<comment type="caution">
    <text evidence="3">The sequence shown here is derived from an EMBL/GenBank/DDBJ whole genome shotgun (WGS) entry which is preliminary data.</text>
</comment>
<dbReference type="Gene3D" id="3.40.710.10">
    <property type="entry name" value="DD-peptidase/beta-lactamase superfamily"/>
    <property type="match status" value="1"/>
</dbReference>
<evidence type="ECO:0000256" key="1">
    <source>
        <dbReference type="SAM" id="SignalP"/>
    </source>
</evidence>
<proteinExistence type="predicted"/>